<proteinExistence type="predicted"/>
<evidence type="ECO:0000313" key="3">
    <source>
        <dbReference type="Proteomes" id="UP001187471"/>
    </source>
</evidence>
<evidence type="ECO:0000313" key="2">
    <source>
        <dbReference type="EMBL" id="KAK2966450.1"/>
    </source>
</evidence>
<keyword evidence="3" id="KW-1185">Reference proteome</keyword>
<accession>A0AA88U170</accession>
<feature type="compositionally biased region" description="Basic and acidic residues" evidence="1">
    <location>
        <begin position="1"/>
        <end position="10"/>
    </location>
</feature>
<protein>
    <submittedName>
        <fullName evidence="2">Uncharacterized protein</fullName>
    </submittedName>
</protein>
<organism evidence="2 3">
    <name type="scientific">Escallonia rubra</name>
    <dbReference type="NCBI Taxonomy" id="112253"/>
    <lineage>
        <taxon>Eukaryota</taxon>
        <taxon>Viridiplantae</taxon>
        <taxon>Streptophyta</taxon>
        <taxon>Embryophyta</taxon>
        <taxon>Tracheophyta</taxon>
        <taxon>Spermatophyta</taxon>
        <taxon>Magnoliopsida</taxon>
        <taxon>eudicotyledons</taxon>
        <taxon>Gunneridae</taxon>
        <taxon>Pentapetalae</taxon>
        <taxon>asterids</taxon>
        <taxon>campanulids</taxon>
        <taxon>Escalloniales</taxon>
        <taxon>Escalloniaceae</taxon>
        <taxon>Escallonia</taxon>
    </lineage>
</organism>
<dbReference type="Proteomes" id="UP001187471">
    <property type="component" value="Unassembled WGS sequence"/>
</dbReference>
<dbReference type="EMBL" id="JAVXUO010003125">
    <property type="protein sequence ID" value="KAK2966450.1"/>
    <property type="molecule type" value="Genomic_DNA"/>
</dbReference>
<name>A0AA88U170_9ASTE</name>
<sequence>MASLQQEHRGTGGSNNIVAVEVSPPSITTSKDCKDSDDQEDRNHQKHGWRNFLTYVGPGFLVSIAYIDPGNSTLDNPHWINLCSHNSIARGKSWCKHRQALIRIMQG</sequence>
<feature type="region of interest" description="Disordered" evidence="1">
    <location>
        <begin position="1"/>
        <end position="47"/>
    </location>
</feature>
<evidence type="ECO:0000256" key="1">
    <source>
        <dbReference type="SAM" id="MobiDB-lite"/>
    </source>
</evidence>
<reference evidence="2" key="1">
    <citation type="submission" date="2022-12" db="EMBL/GenBank/DDBJ databases">
        <title>Draft genome assemblies for two species of Escallonia (Escalloniales).</title>
        <authorList>
            <person name="Chanderbali A."/>
            <person name="Dervinis C."/>
            <person name="Anghel I."/>
            <person name="Soltis D."/>
            <person name="Soltis P."/>
            <person name="Zapata F."/>
        </authorList>
    </citation>
    <scope>NUCLEOTIDE SEQUENCE</scope>
    <source>
        <strain evidence="2">UCBG92.1500</strain>
        <tissue evidence="2">Leaf</tissue>
    </source>
</reference>
<comment type="caution">
    <text evidence="2">The sequence shown here is derived from an EMBL/GenBank/DDBJ whole genome shotgun (WGS) entry which is preliminary data.</text>
</comment>
<gene>
    <name evidence="2" type="ORF">RJ640_005429</name>
</gene>
<dbReference type="AlphaFoldDB" id="A0AA88U170"/>